<dbReference type="Proteomes" id="UP001451606">
    <property type="component" value="Chromosome"/>
</dbReference>
<evidence type="ECO:0000313" key="7">
    <source>
        <dbReference type="EMBL" id="WYY00740.1"/>
    </source>
</evidence>
<feature type="transmembrane region" description="Helical" evidence="5">
    <location>
        <begin position="175"/>
        <end position="193"/>
    </location>
</feature>
<protein>
    <submittedName>
        <fullName evidence="7">MFS transporter</fullName>
    </submittedName>
</protein>
<dbReference type="InterPro" id="IPR036259">
    <property type="entry name" value="MFS_trans_sf"/>
</dbReference>
<keyword evidence="8" id="KW-1185">Reference proteome</keyword>
<accession>A0AAX4NI12</accession>
<comment type="subcellular location">
    <subcellularLocation>
        <location evidence="1">Membrane</location>
        <topology evidence="1">Multi-pass membrane protein</topology>
    </subcellularLocation>
</comment>
<feature type="transmembrane region" description="Helical" evidence="5">
    <location>
        <begin position="377"/>
        <end position="398"/>
    </location>
</feature>
<organism evidence="7 8">
    <name type="scientific">Oxyplasma meridianum</name>
    <dbReference type="NCBI Taxonomy" id="3073602"/>
    <lineage>
        <taxon>Archaea</taxon>
        <taxon>Methanobacteriati</taxon>
        <taxon>Thermoplasmatota</taxon>
        <taxon>Thermoplasmata</taxon>
        <taxon>Thermoplasmatales</taxon>
        <taxon>Thermoplasmataceae</taxon>
        <taxon>Oxyplasma</taxon>
    </lineage>
</organism>
<evidence type="ECO:0000256" key="2">
    <source>
        <dbReference type="ARBA" id="ARBA00022692"/>
    </source>
</evidence>
<dbReference type="GO" id="GO:0046943">
    <property type="term" value="F:carboxylic acid transmembrane transporter activity"/>
    <property type="evidence" value="ECO:0007669"/>
    <property type="project" value="TreeGrafter"/>
</dbReference>
<dbReference type="Pfam" id="PF00083">
    <property type="entry name" value="Sugar_tr"/>
    <property type="match status" value="1"/>
</dbReference>
<keyword evidence="3 5" id="KW-1133">Transmembrane helix</keyword>
<evidence type="ECO:0000259" key="6">
    <source>
        <dbReference type="PROSITE" id="PS50850"/>
    </source>
</evidence>
<dbReference type="PANTHER" id="PTHR23508:SF10">
    <property type="entry name" value="CARBOXYLIC ACID TRANSPORTER PROTEIN HOMOLOG"/>
    <property type="match status" value="1"/>
</dbReference>
<dbReference type="EMBL" id="CP133772">
    <property type="protein sequence ID" value="WYY00740.1"/>
    <property type="molecule type" value="Genomic_DNA"/>
</dbReference>
<dbReference type="Gene3D" id="1.20.1250.20">
    <property type="entry name" value="MFS general substrate transporter like domains"/>
    <property type="match status" value="1"/>
</dbReference>
<feature type="transmembrane region" description="Helical" evidence="5">
    <location>
        <begin position="113"/>
        <end position="134"/>
    </location>
</feature>
<feature type="transmembrane region" description="Helical" evidence="5">
    <location>
        <begin position="246"/>
        <end position="266"/>
    </location>
</feature>
<gene>
    <name evidence="7" type="ORF">OXIME_001323</name>
</gene>
<dbReference type="GO" id="GO:0005886">
    <property type="term" value="C:plasma membrane"/>
    <property type="evidence" value="ECO:0007669"/>
    <property type="project" value="TreeGrafter"/>
</dbReference>
<dbReference type="PROSITE" id="PS00217">
    <property type="entry name" value="SUGAR_TRANSPORT_2"/>
    <property type="match status" value="1"/>
</dbReference>
<feature type="transmembrane region" description="Helical" evidence="5">
    <location>
        <begin position="91"/>
        <end position="107"/>
    </location>
</feature>
<dbReference type="InterPro" id="IPR020846">
    <property type="entry name" value="MFS_dom"/>
</dbReference>
<evidence type="ECO:0000256" key="4">
    <source>
        <dbReference type="ARBA" id="ARBA00023136"/>
    </source>
</evidence>
<evidence type="ECO:0000256" key="1">
    <source>
        <dbReference type="ARBA" id="ARBA00004141"/>
    </source>
</evidence>
<dbReference type="RefSeq" id="WP_393971072.1">
    <property type="nucleotide sequence ID" value="NZ_CP133772.1"/>
</dbReference>
<keyword evidence="2 5" id="KW-0812">Transmembrane</keyword>
<dbReference type="GeneID" id="95968060"/>
<name>A0AAX4NI12_9ARCH</name>
<proteinExistence type="predicted"/>
<sequence>MAEENFLREMDNLKPRRYHYFITALSDAGYFLDGYDLLVIGPALIFIGPLFGLTPVISALIGVSTIVGQLFGGAIFGFIADLKGRKTIYQWDMLIFAVFAVLSGLSTNATELIIFRSLLGLAIGADYTLTLSIIGEYSPVKGRGKFLGTGLMSWWIGGTVAVALGLLFLPFGDIAWRYLLAAGAIPAIIVLIMRRNVEETPRFAAEKNDVKEISEIKRKFGITRDEYDPSETERLVAVPNYTKRSVFVFVSWFLNDLIFYGIGIYTSVLLLELGYSTHAGSLTLTLMLYIIGVFGTLAFVFTADIFGRKKWQAYTFLLQGLALFVLGIYAIIVKSAPSIVLLFPMFAIFYFANAGGTGETTGIFASELFPTRHRTTALGAGTAISRVGAIISAVVFPITLTLYGIVPMEMLLFVVGLVGFLITMFLGEETKNRSLESISSDLTASR</sequence>
<dbReference type="PROSITE" id="PS50850">
    <property type="entry name" value="MFS"/>
    <property type="match status" value="1"/>
</dbReference>
<feature type="transmembrane region" description="Helical" evidence="5">
    <location>
        <begin position="286"/>
        <end position="306"/>
    </location>
</feature>
<feature type="transmembrane region" description="Helical" evidence="5">
    <location>
        <begin position="146"/>
        <end position="169"/>
    </location>
</feature>
<evidence type="ECO:0000256" key="3">
    <source>
        <dbReference type="ARBA" id="ARBA00022989"/>
    </source>
</evidence>
<dbReference type="AlphaFoldDB" id="A0AAX4NI12"/>
<feature type="transmembrane region" description="Helical" evidence="5">
    <location>
        <begin position="410"/>
        <end position="427"/>
    </location>
</feature>
<feature type="transmembrane region" description="Helical" evidence="5">
    <location>
        <begin position="313"/>
        <end position="332"/>
    </location>
</feature>
<dbReference type="SUPFAM" id="SSF103473">
    <property type="entry name" value="MFS general substrate transporter"/>
    <property type="match status" value="1"/>
</dbReference>
<reference evidence="7 8" key="1">
    <citation type="submission" date="2023-09" db="EMBL/GenBank/DDBJ databases">
        <authorList>
            <person name="Golyshina O.V."/>
            <person name="Lunev E.A."/>
            <person name="Bargiela R."/>
            <person name="Gaines M.C."/>
            <person name="Daum B."/>
            <person name="Bale N.J."/>
            <person name="Koenen M."/>
            <person name="Sinninghe Damst J.S."/>
            <person name="Yakimov M."/>
            <person name="Golyshin P.N."/>
        </authorList>
    </citation>
    <scope>NUCLEOTIDE SEQUENCE [LARGE SCALE GENOMIC DNA]</scope>
    <source>
        <strain evidence="7 8">M1</strain>
    </source>
</reference>
<dbReference type="InterPro" id="IPR005829">
    <property type="entry name" value="Sugar_transporter_CS"/>
</dbReference>
<dbReference type="InterPro" id="IPR005828">
    <property type="entry name" value="MFS_sugar_transport-like"/>
</dbReference>
<feature type="transmembrane region" description="Helical" evidence="5">
    <location>
        <begin position="57"/>
        <end position="79"/>
    </location>
</feature>
<feature type="domain" description="Major facilitator superfamily (MFS) profile" evidence="6">
    <location>
        <begin position="22"/>
        <end position="431"/>
    </location>
</feature>
<feature type="transmembrane region" description="Helical" evidence="5">
    <location>
        <begin position="20"/>
        <end position="51"/>
    </location>
</feature>
<feature type="transmembrane region" description="Helical" evidence="5">
    <location>
        <begin position="338"/>
        <end position="356"/>
    </location>
</feature>
<evidence type="ECO:0000256" key="5">
    <source>
        <dbReference type="SAM" id="Phobius"/>
    </source>
</evidence>
<keyword evidence="4 5" id="KW-0472">Membrane</keyword>
<dbReference type="PANTHER" id="PTHR23508">
    <property type="entry name" value="CARBOXYLIC ACID TRANSPORTER PROTEIN HOMOLOG"/>
    <property type="match status" value="1"/>
</dbReference>
<dbReference type="KEGG" id="omr:OXIME_001323"/>
<evidence type="ECO:0000313" key="8">
    <source>
        <dbReference type="Proteomes" id="UP001451606"/>
    </source>
</evidence>